<dbReference type="Gene3D" id="3.10.180.10">
    <property type="entry name" value="2,3-Dihydroxybiphenyl 1,2-Dioxygenase, domain 1"/>
    <property type="match status" value="1"/>
</dbReference>
<evidence type="ECO:0000313" key="4">
    <source>
        <dbReference type="Proteomes" id="UP000199759"/>
    </source>
</evidence>
<protein>
    <recommendedName>
        <fullName evidence="2">Glyoxalase/fosfomycin resistance/dioxygenase domain-containing protein</fullName>
    </recommendedName>
</protein>
<dbReference type="AlphaFoldDB" id="A0A1G9RLI2"/>
<dbReference type="SUPFAM" id="SSF54593">
    <property type="entry name" value="Glyoxalase/Bleomycin resistance protein/Dihydroxybiphenyl dioxygenase"/>
    <property type="match status" value="1"/>
</dbReference>
<evidence type="ECO:0000259" key="2">
    <source>
        <dbReference type="Pfam" id="PF00903"/>
    </source>
</evidence>
<gene>
    <name evidence="3" type="ORF">SAMN04488568_10765</name>
</gene>
<evidence type="ECO:0000256" key="1">
    <source>
        <dbReference type="SAM" id="SignalP"/>
    </source>
</evidence>
<organism evidence="3 4">
    <name type="scientific">Maricaulis salignorans</name>
    <dbReference type="NCBI Taxonomy" id="144026"/>
    <lineage>
        <taxon>Bacteria</taxon>
        <taxon>Pseudomonadati</taxon>
        <taxon>Pseudomonadota</taxon>
        <taxon>Alphaproteobacteria</taxon>
        <taxon>Maricaulales</taxon>
        <taxon>Maricaulaceae</taxon>
        <taxon>Maricaulis</taxon>
    </lineage>
</organism>
<dbReference type="Pfam" id="PF00903">
    <property type="entry name" value="Glyoxalase"/>
    <property type="match status" value="1"/>
</dbReference>
<dbReference type="InterPro" id="IPR029068">
    <property type="entry name" value="Glyas_Bleomycin-R_OHBP_Dase"/>
</dbReference>
<dbReference type="Proteomes" id="UP000199759">
    <property type="component" value="Unassembled WGS sequence"/>
</dbReference>
<proteinExistence type="predicted"/>
<sequence length="158" mass="16624">MNACRKGQILSPILPAIISTLLLAGALLPAPASADNPAGLKIRIDTDEFGAMDAFYREVLALPVEEAWSDEGDRGVIFNVPGGGQLELGDVAGAPDPAGVSIQIAVDDVYAEQARIGDLWPSEGPEPRPWGLTYLYLTDPSGVGIILYQPTVEPGETP</sequence>
<evidence type="ECO:0000313" key="3">
    <source>
        <dbReference type="EMBL" id="SDM23910.1"/>
    </source>
</evidence>
<name>A0A1G9RLI2_9PROT</name>
<feature type="domain" description="Glyoxalase/fosfomycin resistance/dioxygenase" evidence="2">
    <location>
        <begin position="52"/>
        <end position="145"/>
    </location>
</feature>
<dbReference type="InterPro" id="IPR004360">
    <property type="entry name" value="Glyas_Fos-R_dOase_dom"/>
</dbReference>
<keyword evidence="4" id="KW-1185">Reference proteome</keyword>
<feature type="chain" id="PRO_5011455831" description="Glyoxalase/fosfomycin resistance/dioxygenase domain-containing protein" evidence="1">
    <location>
        <begin position="35"/>
        <end position="158"/>
    </location>
</feature>
<dbReference type="CDD" id="cd06587">
    <property type="entry name" value="VOC"/>
    <property type="match status" value="1"/>
</dbReference>
<feature type="signal peptide" evidence="1">
    <location>
        <begin position="1"/>
        <end position="34"/>
    </location>
</feature>
<reference evidence="3 4" key="1">
    <citation type="submission" date="2016-10" db="EMBL/GenBank/DDBJ databases">
        <authorList>
            <person name="de Groot N.N."/>
        </authorList>
    </citation>
    <scope>NUCLEOTIDE SEQUENCE [LARGE SCALE GENOMIC DNA]</scope>
    <source>
        <strain evidence="3 4">DSM 16077</strain>
    </source>
</reference>
<accession>A0A1G9RLI2</accession>
<dbReference type="EMBL" id="FNHG01000007">
    <property type="protein sequence ID" value="SDM23910.1"/>
    <property type="molecule type" value="Genomic_DNA"/>
</dbReference>
<keyword evidence="1" id="KW-0732">Signal</keyword>
<dbReference type="STRING" id="144026.SAMN04488568_10765"/>